<dbReference type="SUPFAM" id="SSF82714">
    <property type="entry name" value="Multidrug efflux transporter AcrB TolC docking domain, DN and DC subdomains"/>
    <property type="match status" value="2"/>
</dbReference>
<organism evidence="3 4">
    <name type="scientific">Brachybacterium nesterenkovii</name>
    <dbReference type="NCBI Taxonomy" id="47847"/>
    <lineage>
        <taxon>Bacteria</taxon>
        <taxon>Bacillati</taxon>
        <taxon>Actinomycetota</taxon>
        <taxon>Actinomycetes</taxon>
        <taxon>Micrococcales</taxon>
        <taxon>Dermabacteraceae</taxon>
        <taxon>Brachybacterium</taxon>
    </lineage>
</organism>
<feature type="transmembrane region" description="Helical" evidence="2">
    <location>
        <begin position="497"/>
        <end position="524"/>
    </location>
</feature>
<keyword evidence="2" id="KW-0812">Transmembrane</keyword>
<dbReference type="PANTHER" id="PTHR32063">
    <property type="match status" value="1"/>
</dbReference>
<dbReference type="InterPro" id="IPR027463">
    <property type="entry name" value="AcrB_DN_DC_subdom"/>
</dbReference>
<evidence type="ECO:0000313" key="4">
    <source>
        <dbReference type="Proteomes" id="UP000195981"/>
    </source>
</evidence>
<dbReference type="Gene3D" id="3.30.70.1320">
    <property type="entry name" value="Multidrug efflux transporter AcrB pore domain like"/>
    <property type="match status" value="2"/>
</dbReference>
<feature type="transmembrane region" description="Helical" evidence="2">
    <location>
        <begin position="1023"/>
        <end position="1047"/>
    </location>
</feature>
<proteinExistence type="predicted"/>
<dbReference type="Gene3D" id="1.20.1640.10">
    <property type="entry name" value="Multidrug efflux transporter AcrB transmembrane domain"/>
    <property type="match status" value="3"/>
</dbReference>
<dbReference type="Gene3D" id="3.30.70.1440">
    <property type="entry name" value="Multidrug efflux transporter AcrB pore domain"/>
    <property type="match status" value="1"/>
</dbReference>
<reference evidence="3 4" key="1">
    <citation type="submission" date="2017-02" db="EMBL/GenBank/DDBJ databases">
        <authorList>
            <person name="Peterson S.W."/>
        </authorList>
    </citation>
    <scope>NUCLEOTIDE SEQUENCE [LARGE SCALE GENOMIC DNA]</scope>
    <source>
        <strain evidence="3 4">CIP104813</strain>
    </source>
</reference>
<feature type="region of interest" description="Disordered" evidence="1">
    <location>
        <begin position="1058"/>
        <end position="1117"/>
    </location>
</feature>
<dbReference type="GO" id="GO:0042910">
    <property type="term" value="F:xenobiotic transmembrane transporter activity"/>
    <property type="evidence" value="ECO:0007669"/>
    <property type="project" value="TreeGrafter"/>
</dbReference>
<dbReference type="GO" id="GO:0005886">
    <property type="term" value="C:plasma membrane"/>
    <property type="evidence" value="ECO:0007669"/>
    <property type="project" value="TreeGrafter"/>
</dbReference>
<feature type="transmembrane region" description="Helical" evidence="2">
    <location>
        <begin position="394"/>
        <end position="414"/>
    </location>
</feature>
<dbReference type="AlphaFoldDB" id="A0A1X6WTR5"/>
<feature type="transmembrane region" description="Helical" evidence="2">
    <location>
        <begin position="420"/>
        <end position="441"/>
    </location>
</feature>
<dbReference type="Pfam" id="PF00873">
    <property type="entry name" value="ACR_tran"/>
    <property type="match status" value="2"/>
</dbReference>
<feature type="transmembrane region" description="Helical" evidence="2">
    <location>
        <begin position="894"/>
        <end position="913"/>
    </location>
</feature>
<protein>
    <submittedName>
        <fullName evidence="3">RND multidrug efflux transporter Acriflavin resistance protein</fullName>
    </submittedName>
</protein>
<feature type="transmembrane region" description="Helical" evidence="2">
    <location>
        <begin position="992"/>
        <end position="1011"/>
    </location>
</feature>
<gene>
    <name evidence="3" type="ORF">FM110_01715</name>
</gene>
<dbReference type="Gene3D" id="3.30.2090.10">
    <property type="entry name" value="Multidrug efflux transporter AcrB TolC docking domain, DN and DC subdomains"/>
    <property type="match status" value="3"/>
</dbReference>
<dbReference type="RefSeq" id="WP_087102071.1">
    <property type="nucleotide sequence ID" value="NZ_FWFG01000014.1"/>
</dbReference>
<evidence type="ECO:0000256" key="2">
    <source>
        <dbReference type="SAM" id="Phobius"/>
    </source>
</evidence>
<name>A0A1X6WTR5_9MICO</name>
<sequence>MRRLANLSLANRSFIALVCIVVALIGALSMKTLRQELIPSISLPQIQIVTAEPGASSEQVSSRLSGPIEQAVRGLENVESTSSDSQPGVSMVTVELAYGTDTARSANQVDAALSRIDDQLPEDADPQVIAGGSGDIPAVVLSVSSDEEPAVLAQRLNSDVIPELERVDGVASVMLAGAPTDIVRITPDAQKLADAGLAESDITAAIDASGLSVPGGTVTDGGRSLDVTVGQRIASVDDLAAIVVMPSSGTAQDGATGDGATGDGEGGADAQQADAQGAAPNAPVEDVVTLGQVATVERTQQEATSISRTNGRESLVLVVTATADGNVVDVSRGVESSLDKTLPGVGGNAESDVVFDQAPFIKKSIVSLAEEGLLGLLFAIGVILLFLRALRPTIVTAISIPLSLLMAFIGMLVAGYTLNMLTLAALTISIGRVVDDSIVVIENITRHLSYGKARTRAIIDAVGEVAGAVTSSTLATVVVFLPIAIVSGMTGELFRPFSLTVAIAMLSSLLVSLTIVPVLAYWFLRSPRPAAGTAAAGTTAAEAEIRAAAEEKEHDSRLHRAYTPVLTWALGHRLATLGLAALVLVGTAFLAPLLKINLLGDSGQNLASFTQTLPAGTSLEDTSSKAAEAEESLVEIEGVQTVQTTIGASSFGPAMGGGASNEISYSITTDPEADQEQVRTDILDTLETLPDPGDVEEQATEGMGGSSTVDILVTGPTAEARQQANDAILAQLGDAPEGVEKVSSDLEADQPTAVITVDRGKAAQRGLTEQAVVGLVAQQLRPSSIGTVQLDGQDLSIYLGSAAPVTTYQQLQALTIAGMPLTDVASVEEKPSRPQIRTQDTRETVTIALTPAGESTREASQAAQAAIDAVDLPDGASASIGGAAAEIDETFGQLGLAMLAAVLLTYVLLVWIFKSLIQPLVLLVSIPFAATGALGLLVLTRVPLGLPSMIGLLMLVGIVVTNAIVLIDLVNQYRRAGMGLDEALVRGATTRLRPILMTAAATIFALLPMAFGLTGEGGFISQPLAVVVIGGLVSSTLLTLVIVPVLYRMTEARGERRRLREAAAEAETEQVQAPESADPEGASEEPSASADAPAAPVRGRRRASAKAQFRPHLPFRR</sequence>
<dbReference type="Gene3D" id="3.30.70.1430">
    <property type="entry name" value="Multidrug efflux transporter AcrB pore domain"/>
    <property type="match status" value="2"/>
</dbReference>
<dbReference type="PANTHER" id="PTHR32063:SF0">
    <property type="entry name" value="SWARMING MOTILITY PROTEIN SWRC"/>
    <property type="match status" value="1"/>
</dbReference>
<feature type="transmembrane region" description="Helical" evidence="2">
    <location>
        <begin position="574"/>
        <end position="594"/>
    </location>
</feature>
<dbReference type="OrthoDB" id="3306666at2"/>
<feature type="region of interest" description="Disordered" evidence="1">
    <location>
        <begin position="248"/>
        <end position="282"/>
    </location>
</feature>
<feature type="transmembrane region" description="Helical" evidence="2">
    <location>
        <begin position="946"/>
        <end position="971"/>
    </location>
</feature>
<accession>A0A1X6WTR5</accession>
<feature type="transmembrane region" description="Helical" evidence="2">
    <location>
        <begin position="365"/>
        <end position="387"/>
    </location>
</feature>
<feature type="compositionally biased region" description="Low complexity" evidence="1">
    <location>
        <begin position="1084"/>
        <end position="1097"/>
    </location>
</feature>
<keyword evidence="4" id="KW-1185">Reference proteome</keyword>
<evidence type="ECO:0000256" key="1">
    <source>
        <dbReference type="SAM" id="MobiDB-lite"/>
    </source>
</evidence>
<feature type="region of interest" description="Disordered" evidence="1">
    <location>
        <begin position="687"/>
        <end position="706"/>
    </location>
</feature>
<keyword evidence="2" id="KW-1133">Transmembrane helix</keyword>
<dbReference type="Proteomes" id="UP000195981">
    <property type="component" value="Unassembled WGS sequence"/>
</dbReference>
<dbReference type="SUPFAM" id="SSF82866">
    <property type="entry name" value="Multidrug efflux transporter AcrB transmembrane domain"/>
    <property type="match status" value="2"/>
</dbReference>
<feature type="compositionally biased region" description="Gly residues" evidence="1">
    <location>
        <begin position="256"/>
        <end position="267"/>
    </location>
</feature>
<dbReference type="SUPFAM" id="SSF82693">
    <property type="entry name" value="Multidrug efflux transporter AcrB pore domain, PN1, PN2, PC1 and PC2 subdomains"/>
    <property type="match status" value="2"/>
</dbReference>
<dbReference type="InterPro" id="IPR001036">
    <property type="entry name" value="Acrflvin-R"/>
</dbReference>
<dbReference type="EMBL" id="FWFG01000014">
    <property type="protein sequence ID" value="SLM88376.1"/>
    <property type="molecule type" value="Genomic_DNA"/>
</dbReference>
<keyword evidence="2" id="KW-0472">Membrane</keyword>
<feature type="compositionally biased region" description="Low complexity" evidence="1">
    <location>
        <begin position="268"/>
        <end position="279"/>
    </location>
</feature>
<feature type="transmembrane region" description="Helical" evidence="2">
    <location>
        <begin position="920"/>
        <end position="940"/>
    </location>
</feature>
<dbReference type="PRINTS" id="PR00702">
    <property type="entry name" value="ACRIFLAVINRP"/>
</dbReference>
<feature type="transmembrane region" description="Helical" evidence="2">
    <location>
        <begin position="462"/>
        <end position="485"/>
    </location>
</feature>
<evidence type="ECO:0000313" key="3">
    <source>
        <dbReference type="EMBL" id="SLM88376.1"/>
    </source>
</evidence>